<feature type="region of interest" description="Disordered" evidence="1">
    <location>
        <begin position="274"/>
        <end position="329"/>
    </location>
</feature>
<keyword evidence="3" id="KW-1185">Reference proteome</keyword>
<dbReference type="Proteomes" id="UP000192775">
    <property type="component" value="Chromosome"/>
</dbReference>
<feature type="compositionally biased region" description="Low complexity" evidence="1">
    <location>
        <begin position="306"/>
        <end position="318"/>
    </location>
</feature>
<dbReference type="KEGG" id="cphy:B5808_16395"/>
<sequence>MRIVASGVSMGKAGLALPESSVAFETGRVTVAVAETGQRPTVLSLILSGRMRPATGAVTIDGEADARALSDRVALVDAPEVSDPPGDLRFDRAVREELALSGRSTSRETVRAVVDEAGGTPWLRAAVDEVPAGVRVRVLAELAAFRRGVQGVVLCAPDRHGGDPREWLEVALDLARRDFAVLVVVGAAAAEIVAPLVPAELLGDPVTDEPDAPDAQGPEEGVLEPESGSDVLDLVSEPTDEARADTHADAVADAGPARVQGELAPAAMVAEHLDAELVESDTPEHTGRTRVETADEDSDSPHPRHAAAAPDAAADPTASVIEPESKARS</sequence>
<dbReference type="Gene3D" id="3.40.50.300">
    <property type="entry name" value="P-loop containing nucleotide triphosphate hydrolases"/>
    <property type="match status" value="1"/>
</dbReference>
<reference evidence="2 3" key="1">
    <citation type="submission" date="2017-04" db="EMBL/GenBank/DDBJ databases">
        <authorList>
            <person name="Afonso C.L."/>
            <person name="Miller P.J."/>
            <person name="Scott M.A."/>
            <person name="Spackman E."/>
            <person name="Goraichik I."/>
            <person name="Dimitrov K.M."/>
            <person name="Suarez D.L."/>
            <person name="Swayne D.E."/>
        </authorList>
    </citation>
    <scope>NUCLEOTIDE SEQUENCE [LARGE SCALE GENOMIC DNA]</scope>
    <source>
        <strain evidence="3">XA(T)</strain>
    </source>
</reference>
<proteinExistence type="predicted"/>
<accession>A0A1X9LN37</accession>
<feature type="compositionally biased region" description="Basic and acidic residues" evidence="1">
    <location>
        <begin position="282"/>
        <end position="293"/>
    </location>
</feature>
<dbReference type="STRING" id="1619308.B5808_16395"/>
<name>A0A1X9LN37_9MICO</name>
<protein>
    <submittedName>
        <fullName evidence="2">Uncharacterized protein</fullName>
    </submittedName>
</protein>
<gene>
    <name evidence="2" type="ORF">B5808_16395</name>
</gene>
<dbReference type="AlphaFoldDB" id="A0A1X9LN37"/>
<dbReference type="RefSeq" id="WP_085020763.1">
    <property type="nucleotide sequence ID" value="NZ_BMHD01000001.1"/>
</dbReference>
<organism evidence="2 3">
    <name type="scientific">Cnuibacter physcomitrellae</name>
    <dbReference type="NCBI Taxonomy" id="1619308"/>
    <lineage>
        <taxon>Bacteria</taxon>
        <taxon>Bacillati</taxon>
        <taxon>Actinomycetota</taxon>
        <taxon>Actinomycetes</taxon>
        <taxon>Micrococcales</taxon>
        <taxon>Microbacteriaceae</taxon>
        <taxon>Cnuibacter</taxon>
    </lineage>
</organism>
<dbReference type="InterPro" id="IPR027417">
    <property type="entry name" value="P-loop_NTPase"/>
</dbReference>
<evidence type="ECO:0000313" key="2">
    <source>
        <dbReference type="EMBL" id="ARJ06625.1"/>
    </source>
</evidence>
<evidence type="ECO:0000256" key="1">
    <source>
        <dbReference type="SAM" id="MobiDB-lite"/>
    </source>
</evidence>
<feature type="region of interest" description="Disordered" evidence="1">
    <location>
        <begin position="204"/>
        <end position="228"/>
    </location>
</feature>
<evidence type="ECO:0000313" key="3">
    <source>
        <dbReference type="Proteomes" id="UP000192775"/>
    </source>
</evidence>
<dbReference type="EMBL" id="CP020715">
    <property type="protein sequence ID" value="ARJ06625.1"/>
    <property type="molecule type" value="Genomic_DNA"/>
</dbReference>